<comment type="caution">
    <text evidence="1">The sequence shown here is derived from an EMBL/GenBank/DDBJ whole genome shotgun (WGS) entry which is preliminary data.</text>
</comment>
<accession>A0ABR1XPP4</accession>
<organism evidence="1 2">
    <name type="scientific">Phyllosticta citrichinensis</name>
    <dbReference type="NCBI Taxonomy" id="1130410"/>
    <lineage>
        <taxon>Eukaryota</taxon>
        <taxon>Fungi</taxon>
        <taxon>Dikarya</taxon>
        <taxon>Ascomycota</taxon>
        <taxon>Pezizomycotina</taxon>
        <taxon>Dothideomycetes</taxon>
        <taxon>Dothideomycetes incertae sedis</taxon>
        <taxon>Botryosphaeriales</taxon>
        <taxon>Phyllostictaceae</taxon>
        <taxon>Phyllosticta</taxon>
    </lineage>
</organism>
<proteinExistence type="predicted"/>
<reference evidence="1 2" key="1">
    <citation type="journal article" date="2022" name="G3 (Bethesda)">
        <title>Enemy or ally: a genomic approach to elucidate the lifestyle of Phyllosticta citrichinaensis.</title>
        <authorList>
            <person name="Buijs V.A."/>
            <person name="Groenewald J.Z."/>
            <person name="Haridas S."/>
            <person name="LaButti K.M."/>
            <person name="Lipzen A."/>
            <person name="Martin F.M."/>
            <person name="Barry K."/>
            <person name="Grigoriev I.V."/>
            <person name="Crous P.W."/>
            <person name="Seidl M.F."/>
        </authorList>
    </citation>
    <scope>NUCLEOTIDE SEQUENCE [LARGE SCALE GENOMIC DNA]</scope>
    <source>
        <strain evidence="1 2">CBS 129764</strain>
    </source>
</reference>
<gene>
    <name evidence="1" type="ORF">IWX90DRAFT_488501</name>
</gene>
<name>A0ABR1XPP4_9PEZI</name>
<dbReference type="EMBL" id="JBBWUH010000007">
    <property type="protein sequence ID" value="KAK8162006.1"/>
    <property type="molecule type" value="Genomic_DNA"/>
</dbReference>
<protein>
    <submittedName>
        <fullName evidence="1">Uncharacterized protein</fullName>
    </submittedName>
</protein>
<evidence type="ECO:0000313" key="1">
    <source>
        <dbReference type="EMBL" id="KAK8162006.1"/>
    </source>
</evidence>
<keyword evidence="2" id="KW-1185">Reference proteome</keyword>
<sequence length="296" mass="33720">MSDKKDHGNPGCKNALSWLEMILRERQQGIITAKPFEPQKYAQDLWAARIEECLSLAKPYGNAWDLDEDHPAVRFHRAVDDHQAPIPQLVAWDAVATSKLFRAHFGVMIHLRNNESKIAVDSEDPQLWSSTCIQRNWSSWEEFFDFLMAPELQFITGNACIRASQPFLKPTQLPTYFTIGRPYLVVQTPRCELFPAKDYLVLFLTEDGSLAATRMRWVGGIYRIGGGSPRVIFDWGDSDRGVGKSFNGDWANHPPQRYSRPMFYSLIRSFAVVADLMIFRRVETGPIEGLNHSAQG</sequence>
<evidence type="ECO:0000313" key="2">
    <source>
        <dbReference type="Proteomes" id="UP001456524"/>
    </source>
</evidence>
<dbReference type="Proteomes" id="UP001456524">
    <property type="component" value="Unassembled WGS sequence"/>
</dbReference>